<sequence length="286" mass="31388">MVYVLYEYAPSSVAAIVAAALFGASAIYHLLVMIQTRRWFYTAMTVGGFMMTAGYVFRYLSAKSPKTIMLYSAQSIFIILPPSLYAATIYMIYGRIVLYVNAPSASIISPKWVTKIFVGGDVLSFMMQATGGGMMGQASSSSLGQKIIVGGLIAQLVFFSFFLIIAITFERRMRSHKKSFHTPADGKKPWQSLLKLLFAAAVLIIGRCVYRVIEFGQGSTGALMSREIYMYAADTLPMLLVQMMFHIVHAGDVFPNGVDPKKVALLGDDTNYIGLGQRPITPMGEA</sequence>
<dbReference type="PANTHER" id="PTHR31465:SF33">
    <property type="entry name" value="DOMAIN PROTEIN, PUTATIVE (AFU_ORTHOLOGUE AFUA_5G01310)-RELATED"/>
    <property type="match status" value="1"/>
</dbReference>
<dbReference type="PANTHER" id="PTHR31465">
    <property type="entry name" value="PROTEIN RTA1-RELATED"/>
    <property type="match status" value="1"/>
</dbReference>
<accession>A0A5N6K771</accession>
<reference evidence="6 7" key="1">
    <citation type="submission" date="2019-06" db="EMBL/GenBank/DDBJ databases">
        <title>Genome Sequence of the Brown Rot Fungal Pathogen Monilinia laxa.</title>
        <authorList>
            <person name="De Miccolis Angelini R.M."/>
            <person name="Landi L."/>
            <person name="Abate D."/>
            <person name="Pollastro S."/>
            <person name="Romanazzi G."/>
            <person name="Faretra F."/>
        </authorList>
    </citation>
    <scope>NUCLEOTIDE SEQUENCE [LARGE SCALE GENOMIC DNA]</scope>
    <source>
        <strain evidence="6 7">Mlax316</strain>
    </source>
</reference>
<evidence type="ECO:0000256" key="5">
    <source>
        <dbReference type="SAM" id="Phobius"/>
    </source>
</evidence>
<evidence type="ECO:0000256" key="3">
    <source>
        <dbReference type="ARBA" id="ARBA00022989"/>
    </source>
</evidence>
<dbReference type="OrthoDB" id="3358017at2759"/>
<gene>
    <name evidence="6" type="ORF">EYC80_000797</name>
</gene>
<comment type="caution">
    <text evidence="6">The sequence shown here is derived from an EMBL/GenBank/DDBJ whole genome shotgun (WGS) entry which is preliminary data.</text>
</comment>
<evidence type="ECO:0000256" key="4">
    <source>
        <dbReference type="ARBA" id="ARBA00023136"/>
    </source>
</evidence>
<evidence type="ECO:0000313" key="6">
    <source>
        <dbReference type="EMBL" id="KAB8298618.1"/>
    </source>
</evidence>
<evidence type="ECO:0008006" key="8">
    <source>
        <dbReference type="Google" id="ProtNLM"/>
    </source>
</evidence>
<organism evidence="6 7">
    <name type="scientific">Monilinia laxa</name>
    <name type="common">Brown rot fungus</name>
    <name type="synonym">Sclerotinia laxa</name>
    <dbReference type="NCBI Taxonomy" id="61186"/>
    <lineage>
        <taxon>Eukaryota</taxon>
        <taxon>Fungi</taxon>
        <taxon>Dikarya</taxon>
        <taxon>Ascomycota</taxon>
        <taxon>Pezizomycotina</taxon>
        <taxon>Leotiomycetes</taxon>
        <taxon>Helotiales</taxon>
        <taxon>Sclerotiniaceae</taxon>
        <taxon>Monilinia</taxon>
    </lineage>
</organism>
<evidence type="ECO:0000256" key="1">
    <source>
        <dbReference type="ARBA" id="ARBA00004141"/>
    </source>
</evidence>
<feature type="transmembrane region" description="Helical" evidence="5">
    <location>
        <begin position="12"/>
        <end position="32"/>
    </location>
</feature>
<keyword evidence="7" id="KW-1185">Reference proteome</keyword>
<evidence type="ECO:0000313" key="7">
    <source>
        <dbReference type="Proteomes" id="UP000326757"/>
    </source>
</evidence>
<dbReference type="Pfam" id="PF04479">
    <property type="entry name" value="RTA1"/>
    <property type="match status" value="1"/>
</dbReference>
<proteinExistence type="predicted"/>
<protein>
    <recommendedName>
        <fullName evidence="8">RTA1 like protein</fullName>
    </recommendedName>
</protein>
<keyword evidence="4 5" id="KW-0472">Membrane</keyword>
<feature type="transmembrane region" description="Helical" evidence="5">
    <location>
        <begin position="39"/>
        <end position="57"/>
    </location>
</feature>
<feature type="transmembrane region" description="Helical" evidence="5">
    <location>
        <begin position="77"/>
        <end position="100"/>
    </location>
</feature>
<dbReference type="GO" id="GO:0016020">
    <property type="term" value="C:membrane"/>
    <property type="evidence" value="ECO:0007669"/>
    <property type="project" value="UniProtKB-SubCell"/>
</dbReference>
<dbReference type="Proteomes" id="UP000326757">
    <property type="component" value="Unassembled WGS sequence"/>
</dbReference>
<dbReference type="EMBL" id="VIGI01000006">
    <property type="protein sequence ID" value="KAB8298618.1"/>
    <property type="molecule type" value="Genomic_DNA"/>
</dbReference>
<feature type="transmembrane region" description="Helical" evidence="5">
    <location>
        <begin position="112"/>
        <end position="135"/>
    </location>
</feature>
<name>A0A5N6K771_MONLA</name>
<keyword evidence="2 5" id="KW-0812">Transmembrane</keyword>
<evidence type="ECO:0000256" key="2">
    <source>
        <dbReference type="ARBA" id="ARBA00022692"/>
    </source>
</evidence>
<comment type="subcellular location">
    <subcellularLocation>
        <location evidence="1">Membrane</location>
        <topology evidence="1">Multi-pass membrane protein</topology>
    </subcellularLocation>
</comment>
<dbReference type="AlphaFoldDB" id="A0A5N6K771"/>
<dbReference type="InterPro" id="IPR007568">
    <property type="entry name" value="RTA1"/>
</dbReference>
<feature type="transmembrane region" description="Helical" evidence="5">
    <location>
        <begin position="147"/>
        <end position="169"/>
    </location>
</feature>
<keyword evidence="3 5" id="KW-1133">Transmembrane helix</keyword>